<dbReference type="Proteomes" id="UP000002709">
    <property type="component" value="Chromosome"/>
</dbReference>
<dbReference type="SUPFAM" id="SSF51569">
    <property type="entry name" value="Aldolase"/>
    <property type="match status" value="1"/>
</dbReference>
<dbReference type="GO" id="GO:0047444">
    <property type="term" value="F:N-acylneuraminate-9-phosphate synthase activity"/>
    <property type="evidence" value="ECO:0007669"/>
    <property type="project" value="TreeGrafter"/>
</dbReference>
<sequence length="314" mass="34671">MAPSPEKPLGRVGRPVFFHRYHKRAMQAVNIGGRAVGDGQPVFIIAEIGINHNGSLDVAKKLIESAAIAGCDAVKFQKRTPDLCVPENQRDIERDTPWGRMTYINYRYKVEFGAEEYAEIDRCCRQNNILWFASCWDEEAVDFMEAFEPPCYKAASASLTDLPLLRKTKGTGRPLIISTGMSTMDEVEAAVNELGSENLLIAHTNSTYPCPVEELNLKMISSLKSLYPGVPIGYSGHETGLPTTWAAVALGATFVERHVTLDRAMWGSDQAASVEISGMSRLVENIRDIEKAMGDGIKRVYAGEAAARKKLRRS</sequence>
<organism evidence="2 3">
    <name type="scientific">Chlorobium luteolum (strain DSM 273 / BCRC 81028 / 2530)</name>
    <name type="common">Pelodictyon luteolum</name>
    <dbReference type="NCBI Taxonomy" id="319225"/>
    <lineage>
        <taxon>Bacteria</taxon>
        <taxon>Pseudomonadati</taxon>
        <taxon>Chlorobiota</taxon>
        <taxon>Chlorobiia</taxon>
        <taxon>Chlorobiales</taxon>
        <taxon>Chlorobiaceae</taxon>
        <taxon>Chlorobium/Pelodictyon group</taxon>
        <taxon>Pelodictyon</taxon>
    </lineage>
</organism>
<evidence type="ECO:0000313" key="3">
    <source>
        <dbReference type="Proteomes" id="UP000002709"/>
    </source>
</evidence>
<dbReference type="EC" id="2.5.1.56" evidence="2"/>
<evidence type="ECO:0000313" key="2">
    <source>
        <dbReference type="EMBL" id="ABB24136.1"/>
    </source>
</evidence>
<dbReference type="KEGG" id="plt:Plut_1274"/>
<dbReference type="HOGENOM" id="CLU_040465_1_1_10"/>
<protein>
    <submittedName>
        <fullName evidence="2">N-acetylneuraminate synthase</fullName>
        <ecNumber evidence="2">2.5.1.56</ecNumber>
    </submittedName>
</protein>
<dbReference type="Pfam" id="PF03102">
    <property type="entry name" value="NeuB"/>
    <property type="match status" value="1"/>
</dbReference>
<reference evidence="3" key="1">
    <citation type="submission" date="2005-08" db="EMBL/GenBank/DDBJ databases">
        <title>Complete sequence of Pelodictyon luteolum DSM 273.</title>
        <authorList>
            <consortium name="US DOE Joint Genome Institute"/>
            <person name="Copeland A."/>
            <person name="Lucas S."/>
            <person name="Lapidus A."/>
            <person name="Barry K."/>
            <person name="Detter J.C."/>
            <person name="Glavina T."/>
            <person name="Hammon N."/>
            <person name="Israni S."/>
            <person name="Pitluck S."/>
            <person name="Bryant D."/>
            <person name="Schmutz J."/>
            <person name="Larimer F."/>
            <person name="Land M."/>
            <person name="Kyrpides N."/>
            <person name="Ivanova N."/>
            <person name="Richardson P."/>
        </authorList>
    </citation>
    <scope>NUCLEOTIDE SEQUENCE [LARGE SCALE GENOMIC DNA]</scope>
    <source>
        <strain evidence="3">DSM 273 / BCRC 81028 / 2530</strain>
    </source>
</reference>
<dbReference type="STRING" id="319225.Plut_1274"/>
<name>Q3B3E5_CHLL3</name>
<dbReference type="Gene3D" id="3.20.20.70">
    <property type="entry name" value="Aldolase class I"/>
    <property type="match status" value="1"/>
</dbReference>
<dbReference type="GO" id="GO:0016051">
    <property type="term" value="P:carbohydrate biosynthetic process"/>
    <property type="evidence" value="ECO:0007669"/>
    <property type="project" value="InterPro"/>
</dbReference>
<proteinExistence type="predicted"/>
<dbReference type="EMBL" id="CP000096">
    <property type="protein sequence ID" value="ABB24136.1"/>
    <property type="molecule type" value="Genomic_DNA"/>
</dbReference>
<dbReference type="GO" id="GO:0050462">
    <property type="term" value="F:N-acetylneuraminate synthase activity"/>
    <property type="evidence" value="ECO:0007669"/>
    <property type="project" value="UniProtKB-EC"/>
</dbReference>
<accession>Q3B3E5</accession>
<feature type="domain" description="PseI/NeuA/B-like" evidence="1">
    <location>
        <begin position="62"/>
        <end position="298"/>
    </location>
</feature>
<dbReference type="AlphaFoldDB" id="Q3B3E5"/>
<dbReference type="eggNOG" id="COG2089">
    <property type="taxonomic scope" value="Bacteria"/>
</dbReference>
<dbReference type="InterPro" id="IPR051690">
    <property type="entry name" value="PseI-like"/>
</dbReference>
<keyword evidence="3" id="KW-1185">Reference proteome</keyword>
<dbReference type="PANTHER" id="PTHR42966">
    <property type="entry name" value="N-ACETYLNEURAMINATE SYNTHASE"/>
    <property type="match status" value="1"/>
</dbReference>
<evidence type="ECO:0000259" key="1">
    <source>
        <dbReference type="Pfam" id="PF03102"/>
    </source>
</evidence>
<keyword evidence="2" id="KW-0808">Transferase</keyword>
<dbReference type="InterPro" id="IPR013132">
    <property type="entry name" value="PseI/NeuA/B-like_N"/>
</dbReference>
<gene>
    <name evidence="2" type="ordered locus">Plut_1274</name>
</gene>
<dbReference type="InterPro" id="IPR013785">
    <property type="entry name" value="Aldolase_TIM"/>
</dbReference>
<dbReference type="PANTHER" id="PTHR42966:SF3">
    <property type="entry name" value="BLR5971 PROTEIN"/>
    <property type="match status" value="1"/>
</dbReference>